<feature type="chain" id="PRO_5042508716" description="Roundabout" evidence="10">
    <location>
        <begin position="26"/>
        <end position="1140"/>
    </location>
</feature>
<dbReference type="Gene3D" id="2.60.40.10">
    <property type="entry name" value="Immunoglobulins"/>
    <property type="match status" value="8"/>
</dbReference>
<keyword evidence="2 9" id="KW-0812">Transmembrane</keyword>
<dbReference type="SUPFAM" id="SSF49265">
    <property type="entry name" value="Fibronectin type III"/>
    <property type="match status" value="2"/>
</dbReference>
<dbReference type="CDD" id="cd00063">
    <property type="entry name" value="FN3"/>
    <property type="match status" value="3"/>
</dbReference>
<keyword evidence="7" id="KW-1015">Disulfide bond</keyword>
<dbReference type="Pfam" id="PF13927">
    <property type="entry name" value="Ig_3"/>
    <property type="match status" value="2"/>
</dbReference>
<dbReference type="GO" id="GO:0007156">
    <property type="term" value="P:homophilic cell adhesion via plasma membrane adhesion molecules"/>
    <property type="evidence" value="ECO:0007669"/>
    <property type="project" value="TreeGrafter"/>
</dbReference>
<dbReference type="FunFam" id="2.60.40.10:FF:000008">
    <property type="entry name" value="roundabout homolog 2 isoform X2"/>
    <property type="match status" value="1"/>
</dbReference>
<dbReference type="InterPro" id="IPR003599">
    <property type="entry name" value="Ig_sub"/>
</dbReference>
<dbReference type="InterPro" id="IPR013783">
    <property type="entry name" value="Ig-like_fold"/>
</dbReference>
<dbReference type="PROSITE" id="PS50853">
    <property type="entry name" value="FN3"/>
    <property type="match status" value="3"/>
</dbReference>
<accession>A0AAG5DSG7</accession>
<dbReference type="SMART" id="SM00060">
    <property type="entry name" value="FN3"/>
    <property type="match status" value="3"/>
</dbReference>
<evidence type="ECO:0000256" key="4">
    <source>
        <dbReference type="ARBA" id="ARBA00022737"/>
    </source>
</evidence>
<evidence type="ECO:0000313" key="13">
    <source>
        <dbReference type="EnsemblMetazoa" id="ENSAATROPP014282"/>
    </source>
</evidence>
<feature type="domain" description="Ig-like" evidence="11">
    <location>
        <begin position="126"/>
        <end position="223"/>
    </location>
</feature>
<dbReference type="Pfam" id="PF00041">
    <property type="entry name" value="fn3"/>
    <property type="match status" value="3"/>
</dbReference>
<evidence type="ECO:0000256" key="3">
    <source>
        <dbReference type="ARBA" id="ARBA00022729"/>
    </source>
</evidence>
<dbReference type="SUPFAM" id="SSF48726">
    <property type="entry name" value="Immunoglobulin"/>
    <property type="match status" value="5"/>
</dbReference>
<dbReference type="InterPro" id="IPR003961">
    <property type="entry name" value="FN3_dom"/>
</dbReference>
<proteinExistence type="predicted"/>
<feature type="domain" description="Ig-like" evidence="11">
    <location>
        <begin position="226"/>
        <end position="311"/>
    </location>
</feature>
<dbReference type="GO" id="GO:0070593">
    <property type="term" value="P:dendrite self-avoidance"/>
    <property type="evidence" value="ECO:0007669"/>
    <property type="project" value="TreeGrafter"/>
</dbReference>
<dbReference type="InterPro" id="IPR003598">
    <property type="entry name" value="Ig_sub2"/>
</dbReference>
<organism evidence="13 14">
    <name type="scientific">Anopheles atroparvus</name>
    <name type="common">European mosquito</name>
    <dbReference type="NCBI Taxonomy" id="41427"/>
    <lineage>
        <taxon>Eukaryota</taxon>
        <taxon>Metazoa</taxon>
        <taxon>Ecdysozoa</taxon>
        <taxon>Arthropoda</taxon>
        <taxon>Hexapoda</taxon>
        <taxon>Insecta</taxon>
        <taxon>Pterygota</taxon>
        <taxon>Neoptera</taxon>
        <taxon>Endopterygota</taxon>
        <taxon>Diptera</taxon>
        <taxon>Nematocera</taxon>
        <taxon>Culicoidea</taxon>
        <taxon>Culicidae</taxon>
        <taxon>Anophelinae</taxon>
        <taxon>Anopheles</taxon>
    </lineage>
</organism>
<dbReference type="FunFam" id="2.60.40.10:FF:000948">
    <property type="entry name" value="Roundabout 1"/>
    <property type="match status" value="1"/>
</dbReference>
<reference evidence="13" key="1">
    <citation type="submission" date="2024-04" db="UniProtKB">
        <authorList>
            <consortium name="EnsemblMetazoa"/>
        </authorList>
    </citation>
    <scope>IDENTIFICATION</scope>
    <source>
        <strain evidence="13">EBRO</strain>
    </source>
</reference>
<feature type="domain" description="Ig-like" evidence="11">
    <location>
        <begin position="316"/>
        <end position="400"/>
    </location>
</feature>
<dbReference type="GO" id="GO:0007411">
    <property type="term" value="P:axon guidance"/>
    <property type="evidence" value="ECO:0007669"/>
    <property type="project" value="TreeGrafter"/>
</dbReference>
<evidence type="ECO:0000256" key="7">
    <source>
        <dbReference type="ARBA" id="ARBA00023157"/>
    </source>
</evidence>
<feature type="domain" description="Ig-like" evidence="11">
    <location>
        <begin position="417"/>
        <end position="499"/>
    </location>
</feature>
<evidence type="ECO:0008006" key="15">
    <source>
        <dbReference type="Google" id="ProtNLM"/>
    </source>
</evidence>
<dbReference type="Proteomes" id="UP000075880">
    <property type="component" value="Unassembled WGS sequence"/>
</dbReference>
<dbReference type="PANTHER" id="PTHR10075">
    <property type="entry name" value="BASIGIN RELATED"/>
    <property type="match status" value="1"/>
</dbReference>
<dbReference type="FunFam" id="2.60.40.10:FF:000026">
    <property type="entry name" value="roundabout homolog 2 isoform X1"/>
    <property type="match status" value="1"/>
</dbReference>
<dbReference type="SMART" id="SM00409">
    <property type="entry name" value="IG"/>
    <property type="match status" value="5"/>
</dbReference>
<evidence type="ECO:0000256" key="6">
    <source>
        <dbReference type="ARBA" id="ARBA00023136"/>
    </source>
</evidence>
<protein>
    <recommendedName>
        <fullName evidence="15">Roundabout</fullName>
    </recommendedName>
</protein>
<sequence>MAHNRNMRWILWLAIAVSVLHLTNAQFRSPRIIENPSDTIVPKNDPVTMNCKAEGKPQPVIQWYKDGEEVKLDANHVLLPAGSLFFLRTVHSKKDQDDGVYWCVASNPAGKVFSRNATLQVATLRDDFRVEPKNTRVAAGETALLECSPPRGNPEPNVSWKKNDVFLELDDYRPSKELARIRIVDSGNLLISDVRPADEGRYQCIAQNMVGSRESGLAKLTVQVKPYFVAEPVDATVLEGHRVQFQCSVGGDPAPQILWIKQNGHIPVGRAEISEEDKSLIIRNVTADDHGQYICEARNSVGVISARASLTVNTPPVFTVRPQDQKVVVNSVVTFKCSADGSPLPSVFWTREGSQTLMFPNNSYGNMAVTGQGSLQIHGVQREDDGYFVCSALSVAGSVTNRVYLQVTSPIDSIPPPVLQQVPSNQSLPAGTKATLPCRLAPTDTTIVPRWERGGSTLQTGLGKRFKLLPGGTLRIDDLHTEDSGWYRCTVKLNDHEYSWSAFLNVDNNLPPQSQQIFNPELLPSAPGQPKAANITNTNVTLIWARGQDKLRTNAIASYTIEYHSTEDRETDAGWKIALRQIAGNTATVTGLSPETGYIFSVRAENGMGFSAPSPVSTLIRTLSSDDRVTIPEEMETARMVLSGKILELIDIIALTSTSVRLEWQLQIGGSEEYIEGFYVRYRDLDSDVQRYSMLPIPNSETESHIITNLNKYTRYEFFLTPYFKNLEGQPSNARIVRTLEDMPTGPPTSIQAGMLNLTAGWVRWSPPLREHQHGAVVGYKIQVKSGNNASKLLAQMTLNATTTSVMLNNLTTGASYTIRVAVFNRLGMGPFSKPLFLVMDPSFVIVPQGVHNSNHHFGDYDLTDRRHPQHPQHGQSFLHETWFMIFVVFTLLVVLIATIVAGVIVFRRRQSLGKPVVTVPTLGARRGDIASLSMSRKDGIWIDRGWRTCDTDKDSGLSSIKLLEGTQTHHTYPLPDGGTDYAEVDPRGLTSFYNRKSPESPTPYATTMIINGIPRSENGDLGYQGHDTFSSTSSSFRSFYGYPRPLNTNNGKIGIAWRPFMSGFINLFRLSSCHLSPFEFAVPPNWVDYLPPPPEHPPPVPQQLDINHHLNHVYPSELVGTLNSSQTSSYCSRRTSGYK</sequence>
<dbReference type="GO" id="GO:0005886">
    <property type="term" value="C:plasma membrane"/>
    <property type="evidence" value="ECO:0007669"/>
    <property type="project" value="TreeGrafter"/>
</dbReference>
<feature type="domain" description="Ig-like" evidence="11">
    <location>
        <begin position="30"/>
        <end position="120"/>
    </location>
</feature>
<keyword evidence="5 9" id="KW-1133">Transmembrane helix</keyword>
<evidence type="ECO:0000256" key="1">
    <source>
        <dbReference type="ARBA" id="ARBA00004167"/>
    </source>
</evidence>
<dbReference type="InterPro" id="IPR007110">
    <property type="entry name" value="Ig-like_dom"/>
</dbReference>
<evidence type="ECO:0000256" key="9">
    <source>
        <dbReference type="SAM" id="Phobius"/>
    </source>
</evidence>
<feature type="domain" description="Fibronectin type-III" evidence="12">
    <location>
        <begin position="747"/>
        <end position="843"/>
    </location>
</feature>
<feature type="domain" description="Fibronectin type-III" evidence="12">
    <location>
        <begin position="645"/>
        <end position="742"/>
    </location>
</feature>
<dbReference type="InterPro" id="IPR013106">
    <property type="entry name" value="Ig_V-set"/>
</dbReference>
<evidence type="ECO:0000313" key="14">
    <source>
        <dbReference type="Proteomes" id="UP000075880"/>
    </source>
</evidence>
<comment type="subcellular location">
    <subcellularLocation>
        <location evidence="1">Membrane</location>
        <topology evidence="1">Single-pass membrane protein</topology>
    </subcellularLocation>
</comment>
<dbReference type="SMART" id="SM00408">
    <property type="entry name" value="IGc2"/>
    <property type="match status" value="5"/>
</dbReference>
<feature type="transmembrane region" description="Helical" evidence="9">
    <location>
        <begin position="883"/>
        <end position="907"/>
    </location>
</feature>
<dbReference type="EnsemblMetazoa" id="ENSAATROPT016258">
    <property type="protein sequence ID" value="ENSAATROPP014282"/>
    <property type="gene ID" value="ENSAATROPG013301"/>
</dbReference>
<evidence type="ECO:0000256" key="2">
    <source>
        <dbReference type="ARBA" id="ARBA00022692"/>
    </source>
</evidence>
<dbReference type="InterPro" id="IPR036179">
    <property type="entry name" value="Ig-like_dom_sf"/>
</dbReference>
<evidence type="ECO:0000256" key="8">
    <source>
        <dbReference type="ARBA" id="ARBA00023319"/>
    </source>
</evidence>
<feature type="domain" description="Fibronectin type-III" evidence="12">
    <location>
        <begin position="526"/>
        <end position="625"/>
    </location>
</feature>
<dbReference type="GO" id="GO:0098632">
    <property type="term" value="F:cell-cell adhesion mediator activity"/>
    <property type="evidence" value="ECO:0007669"/>
    <property type="project" value="TreeGrafter"/>
</dbReference>
<dbReference type="PANTHER" id="PTHR10075:SF100">
    <property type="entry name" value="FASCICLIN-2"/>
    <property type="match status" value="1"/>
</dbReference>
<dbReference type="InterPro" id="IPR036116">
    <property type="entry name" value="FN3_sf"/>
</dbReference>
<keyword evidence="8" id="KW-0393">Immunoglobulin domain</keyword>
<name>A0AAG5DSG7_ANOAO</name>
<dbReference type="PROSITE" id="PS50835">
    <property type="entry name" value="IG_LIKE"/>
    <property type="match status" value="5"/>
</dbReference>
<dbReference type="SMART" id="SM00406">
    <property type="entry name" value="IGv"/>
    <property type="match status" value="4"/>
</dbReference>
<dbReference type="FunFam" id="2.60.40.10:FF:000053">
    <property type="entry name" value="Roundabout guidance receptor 1"/>
    <property type="match status" value="1"/>
</dbReference>
<dbReference type="GO" id="GO:0030424">
    <property type="term" value="C:axon"/>
    <property type="evidence" value="ECO:0007669"/>
    <property type="project" value="TreeGrafter"/>
</dbReference>
<evidence type="ECO:0000259" key="12">
    <source>
        <dbReference type="PROSITE" id="PS50853"/>
    </source>
</evidence>
<dbReference type="FunFam" id="2.60.40.10:FF:001559">
    <property type="entry name" value="Roundabout 1, isoform A"/>
    <property type="match status" value="1"/>
</dbReference>
<keyword evidence="14" id="KW-1185">Reference proteome</keyword>
<evidence type="ECO:0000259" key="11">
    <source>
        <dbReference type="PROSITE" id="PS50835"/>
    </source>
</evidence>
<dbReference type="FunFam" id="2.60.40.10:FF:001167">
    <property type="entry name" value="Roundabout 2, isoform B"/>
    <property type="match status" value="1"/>
</dbReference>
<dbReference type="AlphaFoldDB" id="A0AAG5DSG7"/>
<evidence type="ECO:0000256" key="5">
    <source>
        <dbReference type="ARBA" id="ARBA00022989"/>
    </source>
</evidence>
<dbReference type="Pfam" id="PF07679">
    <property type="entry name" value="I-set"/>
    <property type="match status" value="3"/>
</dbReference>
<dbReference type="InterPro" id="IPR013098">
    <property type="entry name" value="Ig_I-set"/>
</dbReference>
<keyword evidence="4" id="KW-0677">Repeat</keyword>
<feature type="signal peptide" evidence="10">
    <location>
        <begin position="1"/>
        <end position="25"/>
    </location>
</feature>
<keyword evidence="6 9" id="KW-0472">Membrane</keyword>
<keyword evidence="3 10" id="KW-0732">Signal</keyword>
<evidence type="ECO:0000256" key="10">
    <source>
        <dbReference type="SAM" id="SignalP"/>
    </source>
</evidence>